<gene>
    <name evidence="2" type="ORF">RNAN_1461</name>
</gene>
<keyword evidence="1" id="KW-1133">Transmembrane helix</keyword>
<evidence type="ECO:0000313" key="3">
    <source>
        <dbReference type="Proteomes" id="UP000004374"/>
    </source>
</evidence>
<keyword evidence="1" id="KW-0472">Membrane</keyword>
<feature type="transmembrane region" description="Helical" evidence="1">
    <location>
        <begin position="6"/>
        <end position="26"/>
    </location>
</feature>
<dbReference type="EMBL" id="BAFK01000006">
    <property type="protein sequence ID" value="GAB58488.1"/>
    <property type="molecule type" value="Genomic_DNA"/>
</dbReference>
<sequence length="66" mass="7449">MGTNTIISIFWLGWITLAFFFPIGCLKTKQTNLRTVKKADCNQRITIKALMLNVFIFNACLAALLP</sequence>
<name>I1DWR0_9GAMM</name>
<reference evidence="2 3" key="1">
    <citation type="journal article" date="2012" name="J. Bacteriol.">
        <title>Genome Sequence of the Protease-Producing Bacterium Rheinheimera nanhaiensis E407-8T, Isolated from Deep-Sea Sediment of the South China Sea.</title>
        <authorList>
            <person name="Zhang X.-Y."/>
            <person name="Zhang Y.-J."/>
            <person name="Qin Q.-L."/>
            <person name="Xie B.-B."/>
            <person name="Chen X.-L."/>
            <person name="Zhou B.-C."/>
            <person name="Zhang Y.-Z."/>
        </authorList>
    </citation>
    <scope>NUCLEOTIDE SEQUENCE [LARGE SCALE GENOMIC DNA]</scope>
    <source>
        <strain evidence="2 3">E407-8</strain>
    </source>
</reference>
<comment type="caution">
    <text evidence="2">The sequence shown here is derived from an EMBL/GenBank/DDBJ whole genome shotgun (WGS) entry which is preliminary data.</text>
</comment>
<protein>
    <submittedName>
        <fullName evidence="2">Uncharacterized protein</fullName>
    </submittedName>
</protein>
<feature type="transmembrane region" description="Helical" evidence="1">
    <location>
        <begin position="47"/>
        <end position="65"/>
    </location>
</feature>
<organism evidence="2 3">
    <name type="scientific">Rheinheimera nanhaiensis E407-8</name>
    <dbReference type="NCBI Taxonomy" id="562729"/>
    <lineage>
        <taxon>Bacteria</taxon>
        <taxon>Pseudomonadati</taxon>
        <taxon>Pseudomonadota</taxon>
        <taxon>Gammaproteobacteria</taxon>
        <taxon>Chromatiales</taxon>
        <taxon>Chromatiaceae</taxon>
        <taxon>Rheinheimera</taxon>
    </lineage>
</organism>
<dbReference type="AlphaFoldDB" id="I1DWR0"/>
<evidence type="ECO:0000256" key="1">
    <source>
        <dbReference type="SAM" id="Phobius"/>
    </source>
</evidence>
<proteinExistence type="predicted"/>
<keyword evidence="3" id="KW-1185">Reference proteome</keyword>
<dbReference type="STRING" id="562729.RNAN_1461"/>
<dbReference type="Proteomes" id="UP000004374">
    <property type="component" value="Unassembled WGS sequence"/>
</dbReference>
<keyword evidence="1" id="KW-0812">Transmembrane</keyword>
<accession>I1DWR0</accession>
<evidence type="ECO:0000313" key="2">
    <source>
        <dbReference type="EMBL" id="GAB58488.1"/>
    </source>
</evidence>